<sequence length="247" mass="26845">MDPDVEHHGSRCGAPLWPDLTWEQLDPCVSASLRAPPWSAVFPSAGAALSRRRPMPWSPPSRTMCHGRLPASPTSGTLHPWPSILMEGAADVGSCLGAPHINSQHPYISPKAPRDSGSSIGEAPRTISLQFNVSSILKACTWIPYSMQSSLMIKSWRDTRCQVGDLGSDAPITRDQGAELMGNGTGRMILQSFSQALVNDDGEKDIVTEEDVFLRPTLDHRGSLISKIATLDAQMTIARDHILRISE</sequence>
<accession>A0A077RQH6</accession>
<dbReference type="EMBL" id="HG670306">
    <property type="protein sequence ID" value="CDM81810.1"/>
    <property type="molecule type" value="Genomic_DNA"/>
</dbReference>
<name>A0A077RQH6_WHEAT</name>
<evidence type="ECO:0000313" key="1">
    <source>
        <dbReference type="EMBL" id="CDM81810.1"/>
    </source>
</evidence>
<protein>
    <submittedName>
        <fullName evidence="1">Uncharacterized protein</fullName>
    </submittedName>
</protein>
<dbReference type="HOGENOM" id="CLU_1126179_0_0_1"/>
<dbReference type="AlphaFoldDB" id="A0A077RQH6"/>
<gene>
    <name evidence="1" type="ORF">TRAES_3BF092200030CFD_c1</name>
</gene>
<reference evidence="1" key="1">
    <citation type="journal article" date="2014" name="Science">
        <title>Structural and functional partitioning of bread wheat chromosome 3B.</title>
        <authorList>
            <person name="Choulet F."/>
            <person name="Alberti A."/>
            <person name="Theil S."/>
            <person name="Glover N."/>
            <person name="Barbe V."/>
            <person name="Daron J."/>
            <person name="Pingault L."/>
            <person name="Sourdille P."/>
            <person name="Couloux A."/>
            <person name="Paux E."/>
            <person name="Leroy P."/>
            <person name="Mangenot S."/>
            <person name="Guilhot N."/>
            <person name="Le Gouis J."/>
            <person name="Balfourier F."/>
            <person name="Alaux M."/>
            <person name="Jamilloux V."/>
            <person name="Poulain J."/>
            <person name="Durand C."/>
            <person name="Bellec A."/>
            <person name="Gaspin C."/>
            <person name="Safar J."/>
            <person name="Dolezel J."/>
            <person name="Rogers J."/>
            <person name="Vandepoele K."/>
            <person name="Aury J.M."/>
            <person name="Mayer K."/>
            <person name="Berges H."/>
            <person name="Quesneville H."/>
            <person name="Wincker P."/>
            <person name="Feuillet C."/>
        </authorList>
    </citation>
    <scope>NUCLEOTIDE SEQUENCE</scope>
</reference>
<proteinExistence type="predicted"/>
<organism evidence="1">
    <name type="scientific">Triticum aestivum</name>
    <name type="common">Wheat</name>
    <dbReference type="NCBI Taxonomy" id="4565"/>
    <lineage>
        <taxon>Eukaryota</taxon>
        <taxon>Viridiplantae</taxon>
        <taxon>Streptophyta</taxon>
        <taxon>Embryophyta</taxon>
        <taxon>Tracheophyta</taxon>
        <taxon>Spermatophyta</taxon>
        <taxon>Magnoliopsida</taxon>
        <taxon>Liliopsida</taxon>
        <taxon>Poales</taxon>
        <taxon>Poaceae</taxon>
        <taxon>BOP clade</taxon>
        <taxon>Pooideae</taxon>
        <taxon>Triticodae</taxon>
        <taxon>Triticeae</taxon>
        <taxon>Triticinae</taxon>
        <taxon>Triticum</taxon>
    </lineage>
</organism>